<reference evidence="2 3" key="1">
    <citation type="submission" date="2019-05" db="EMBL/GenBank/DDBJ databases">
        <title>Another draft genome of Portunus trituberculatus and its Hox gene families provides insights of decapod evolution.</title>
        <authorList>
            <person name="Jeong J.-H."/>
            <person name="Song I."/>
            <person name="Kim S."/>
            <person name="Choi T."/>
            <person name="Kim D."/>
            <person name="Ryu S."/>
            <person name="Kim W."/>
        </authorList>
    </citation>
    <scope>NUCLEOTIDE SEQUENCE [LARGE SCALE GENOMIC DNA]</scope>
    <source>
        <tissue evidence="2">Muscle</tissue>
    </source>
</reference>
<feature type="region of interest" description="Disordered" evidence="1">
    <location>
        <begin position="1"/>
        <end position="31"/>
    </location>
</feature>
<dbReference type="EMBL" id="VSRR010073685">
    <property type="protein sequence ID" value="MPC87164.1"/>
    <property type="molecule type" value="Genomic_DNA"/>
</dbReference>
<sequence length="172" mass="19690">MSQSEVERERMSRLRGGCHEGWMGGRESQRDAARMSVSSGKATDLTAIPNECVCWGMMMLRHFHTTSAQCHHSPSWQLRTSQTPLEAPDRLTSGENSQQIKRLEDVTRRLSFLNANHSNLSTPFPSHDSLYFTPKRQVWRPVACRISFNTGKESFKNIFLASLHKISENVRR</sequence>
<comment type="caution">
    <text evidence="2">The sequence shown here is derived from an EMBL/GenBank/DDBJ whole genome shotgun (WGS) entry which is preliminary data.</text>
</comment>
<evidence type="ECO:0000313" key="3">
    <source>
        <dbReference type="Proteomes" id="UP000324222"/>
    </source>
</evidence>
<proteinExistence type="predicted"/>
<organism evidence="2 3">
    <name type="scientific">Portunus trituberculatus</name>
    <name type="common">Swimming crab</name>
    <name type="synonym">Neptunus trituberculatus</name>
    <dbReference type="NCBI Taxonomy" id="210409"/>
    <lineage>
        <taxon>Eukaryota</taxon>
        <taxon>Metazoa</taxon>
        <taxon>Ecdysozoa</taxon>
        <taxon>Arthropoda</taxon>
        <taxon>Crustacea</taxon>
        <taxon>Multicrustacea</taxon>
        <taxon>Malacostraca</taxon>
        <taxon>Eumalacostraca</taxon>
        <taxon>Eucarida</taxon>
        <taxon>Decapoda</taxon>
        <taxon>Pleocyemata</taxon>
        <taxon>Brachyura</taxon>
        <taxon>Eubrachyura</taxon>
        <taxon>Portunoidea</taxon>
        <taxon>Portunidae</taxon>
        <taxon>Portuninae</taxon>
        <taxon>Portunus</taxon>
    </lineage>
</organism>
<gene>
    <name evidence="2" type="ORF">E2C01_082016</name>
</gene>
<dbReference type="Proteomes" id="UP000324222">
    <property type="component" value="Unassembled WGS sequence"/>
</dbReference>
<name>A0A5B7J3V0_PORTR</name>
<evidence type="ECO:0000256" key="1">
    <source>
        <dbReference type="SAM" id="MobiDB-lite"/>
    </source>
</evidence>
<keyword evidence="3" id="KW-1185">Reference proteome</keyword>
<accession>A0A5B7J3V0</accession>
<evidence type="ECO:0000313" key="2">
    <source>
        <dbReference type="EMBL" id="MPC87164.1"/>
    </source>
</evidence>
<feature type="compositionally biased region" description="Basic and acidic residues" evidence="1">
    <location>
        <begin position="1"/>
        <end position="12"/>
    </location>
</feature>
<protein>
    <submittedName>
        <fullName evidence="2">Uncharacterized protein</fullName>
    </submittedName>
</protein>
<dbReference type="AlphaFoldDB" id="A0A5B7J3V0"/>